<dbReference type="SUPFAM" id="SSF53187">
    <property type="entry name" value="Zn-dependent exopeptidases"/>
    <property type="match status" value="1"/>
</dbReference>
<dbReference type="EMBL" id="VFON01000001">
    <property type="protein sequence ID" value="TQL43310.1"/>
    <property type="molecule type" value="Genomic_DNA"/>
</dbReference>
<evidence type="ECO:0000259" key="9">
    <source>
        <dbReference type="Pfam" id="PF00883"/>
    </source>
</evidence>
<dbReference type="GO" id="GO:0005737">
    <property type="term" value="C:cytoplasm"/>
    <property type="evidence" value="ECO:0007669"/>
    <property type="project" value="InterPro"/>
</dbReference>
<evidence type="ECO:0000256" key="8">
    <source>
        <dbReference type="ARBA" id="ARBA00050061"/>
    </source>
</evidence>
<comment type="similarity">
    <text evidence="1">Belongs to the peptidase M17 family.</text>
</comment>
<evidence type="ECO:0000256" key="5">
    <source>
        <dbReference type="ARBA" id="ARBA00033172"/>
    </source>
</evidence>
<evidence type="ECO:0000256" key="6">
    <source>
        <dbReference type="ARBA" id="ARBA00049972"/>
    </source>
</evidence>
<dbReference type="Pfam" id="PF00883">
    <property type="entry name" value="Peptidase_M17"/>
    <property type="match status" value="1"/>
</dbReference>
<evidence type="ECO:0000313" key="11">
    <source>
        <dbReference type="Proteomes" id="UP000319094"/>
    </source>
</evidence>
<dbReference type="PANTHER" id="PTHR11963:SF20">
    <property type="entry name" value="PEPTIDASE B"/>
    <property type="match status" value="1"/>
</dbReference>
<evidence type="ECO:0000256" key="2">
    <source>
        <dbReference type="ARBA" id="ARBA00022438"/>
    </source>
</evidence>
<dbReference type="GO" id="GO:0030145">
    <property type="term" value="F:manganese ion binding"/>
    <property type="evidence" value="ECO:0007669"/>
    <property type="project" value="InterPro"/>
</dbReference>
<dbReference type="AlphaFoldDB" id="A0A542Y5E8"/>
<evidence type="ECO:0000256" key="7">
    <source>
        <dbReference type="ARBA" id="ARBA00050021"/>
    </source>
</evidence>
<organism evidence="10 11">
    <name type="scientific">Leucobacter komagatae</name>
    <dbReference type="NCBI Taxonomy" id="55969"/>
    <lineage>
        <taxon>Bacteria</taxon>
        <taxon>Bacillati</taxon>
        <taxon>Actinomycetota</taxon>
        <taxon>Actinomycetes</taxon>
        <taxon>Micrococcales</taxon>
        <taxon>Microbacteriaceae</taxon>
        <taxon>Leucobacter</taxon>
    </lineage>
</organism>
<proteinExistence type="inferred from homology"/>
<accession>A0A542Y5E8</accession>
<feature type="domain" description="Cytosol aminopeptidase" evidence="9">
    <location>
        <begin position="159"/>
        <end position="464"/>
    </location>
</feature>
<dbReference type="Gene3D" id="3.40.630.10">
    <property type="entry name" value="Zn peptidases"/>
    <property type="match status" value="1"/>
</dbReference>
<dbReference type="RefSeq" id="WP_170219645.1">
    <property type="nucleotide sequence ID" value="NZ_BAAAUY010000010.1"/>
</dbReference>
<gene>
    <name evidence="10" type="ORF">FB468_1329</name>
</gene>
<reference evidence="10 11" key="1">
    <citation type="submission" date="2019-06" db="EMBL/GenBank/DDBJ databases">
        <title>Sequencing the genomes of 1000 actinobacteria strains.</title>
        <authorList>
            <person name="Klenk H.-P."/>
        </authorList>
    </citation>
    <scope>NUCLEOTIDE SEQUENCE [LARGE SCALE GENOMIC DNA]</scope>
    <source>
        <strain evidence="10 11">DSM 8803</strain>
    </source>
</reference>
<sequence length="478" mass="48107">MRGTHLLLLADGWDSGSVGTGGPAGLAAALGLGERELIAAIAAGLGAGSEPSRVVIPAQGAPAVVAAVKLTAAHRGPGAPSVTERYFEAGLKLGAASVGQATLWVAGGEDASAHDALWAGAWLGTQRPAAPLDAERRPLFGDGRAPSAGAELGAVARGWVRDLVERPASALGPRELGDEILALAAGMGEGVTAELWAAEDAEARGFGALAAVGGGSARPPVVARLRWAGSGSTGPTLGVVGKGVTFDSGGLNVKKDPGELAWMKSDMASAATVAAALVLASRLAEPGAPVEVILPLCDNAVSGTSVRPGDVVTHPDGRTTEVVDTDCEGRLILADGLAWLRSQGAAALVDLGTLTDGGAGLRAAGMWSNDAEFAERLQNLAGQVADPLWAIPLPYGEDAVLESRVADAKNAPLDRPDVGRHAATFLAEFVGETPWAHLDIGGVAYLESPIAGWPEGPTGATTLALAEAMRAWAAGSLR</sequence>
<protein>
    <recommendedName>
        <fullName evidence="7">Probable cytosol aminopeptidase</fullName>
    </recommendedName>
    <alternativeName>
        <fullName evidence="8">Leucine aminopeptidase</fullName>
    </alternativeName>
    <alternativeName>
        <fullName evidence="5">Leucyl aminopeptidase</fullName>
    </alternativeName>
</protein>
<dbReference type="PRINTS" id="PR00481">
    <property type="entry name" value="LAMNOPPTDASE"/>
</dbReference>
<dbReference type="GO" id="GO:0006508">
    <property type="term" value="P:proteolysis"/>
    <property type="evidence" value="ECO:0007669"/>
    <property type="project" value="UniProtKB-KW"/>
</dbReference>
<dbReference type="PANTHER" id="PTHR11963">
    <property type="entry name" value="LEUCINE AMINOPEPTIDASE-RELATED"/>
    <property type="match status" value="1"/>
</dbReference>
<evidence type="ECO:0000256" key="4">
    <source>
        <dbReference type="ARBA" id="ARBA00022801"/>
    </source>
</evidence>
<dbReference type="InterPro" id="IPR011356">
    <property type="entry name" value="Leucine_aapep/pepB"/>
</dbReference>
<evidence type="ECO:0000313" key="10">
    <source>
        <dbReference type="EMBL" id="TQL43310.1"/>
    </source>
</evidence>
<keyword evidence="11" id="KW-1185">Reference proteome</keyword>
<comment type="caution">
    <text evidence="10">The sequence shown here is derived from an EMBL/GenBank/DDBJ whole genome shotgun (WGS) entry which is preliminary data.</text>
</comment>
<dbReference type="GO" id="GO:0070006">
    <property type="term" value="F:metalloaminopeptidase activity"/>
    <property type="evidence" value="ECO:0007669"/>
    <property type="project" value="InterPro"/>
</dbReference>
<comment type="function">
    <text evidence="6">Presumably involved in the processing and regular turnover of intracellular proteins. Catalyzes the removal of unsubstituted N-terminal amino acids from various peptides.</text>
</comment>
<evidence type="ECO:0000256" key="3">
    <source>
        <dbReference type="ARBA" id="ARBA00022670"/>
    </source>
</evidence>
<dbReference type="Proteomes" id="UP000319094">
    <property type="component" value="Unassembled WGS sequence"/>
</dbReference>
<evidence type="ECO:0000256" key="1">
    <source>
        <dbReference type="ARBA" id="ARBA00009528"/>
    </source>
</evidence>
<keyword evidence="2 10" id="KW-0031">Aminopeptidase</keyword>
<dbReference type="InterPro" id="IPR000819">
    <property type="entry name" value="Peptidase_M17_C"/>
</dbReference>
<keyword evidence="4" id="KW-0378">Hydrolase</keyword>
<name>A0A542Y5E8_9MICO</name>
<keyword evidence="3" id="KW-0645">Protease</keyword>